<evidence type="ECO:0000256" key="3">
    <source>
        <dbReference type="ARBA" id="ARBA00023242"/>
    </source>
</evidence>
<evidence type="ECO:0000256" key="1">
    <source>
        <dbReference type="ARBA" id="ARBA00004604"/>
    </source>
</evidence>
<accession>A0A6P5IDD7</accession>
<evidence type="ECO:0000256" key="4">
    <source>
        <dbReference type="PROSITE-ProRule" id="PRU00176"/>
    </source>
</evidence>
<dbReference type="InParanoid" id="A0A6P5IDD7"/>
<proteinExistence type="predicted"/>
<feature type="compositionally biased region" description="Basic residues" evidence="6">
    <location>
        <begin position="570"/>
        <end position="579"/>
    </location>
</feature>
<feature type="region of interest" description="Disordered" evidence="6">
    <location>
        <begin position="624"/>
        <end position="844"/>
    </location>
</feature>
<dbReference type="PANTHER" id="PTHR48029">
    <property type="entry name" value="NUCLEOLAR PROTEIN 8"/>
    <property type="match status" value="1"/>
</dbReference>
<dbReference type="SMART" id="SM00360">
    <property type="entry name" value="RRM"/>
    <property type="match status" value="1"/>
</dbReference>
<feature type="compositionally biased region" description="Basic and acidic residues" evidence="6">
    <location>
        <begin position="929"/>
        <end position="942"/>
    </location>
</feature>
<keyword evidence="8" id="KW-1185">Reference proteome</keyword>
<feature type="compositionally biased region" description="Basic and acidic residues" evidence="6">
    <location>
        <begin position="1035"/>
        <end position="1049"/>
    </location>
</feature>
<dbReference type="Gene3D" id="3.30.70.330">
    <property type="match status" value="1"/>
</dbReference>
<evidence type="ECO:0000256" key="5">
    <source>
        <dbReference type="SAM" id="Coils"/>
    </source>
</evidence>
<protein>
    <submittedName>
        <fullName evidence="9">LOW QUALITY PROTEIN: nucleolar protein 8</fullName>
    </submittedName>
</protein>
<feature type="coiled-coil region" evidence="5">
    <location>
        <begin position="963"/>
        <end position="991"/>
    </location>
</feature>
<feature type="compositionally biased region" description="Basic and acidic residues" evidence="6">
    <location>
        <begin position="893"/>
        <end position="908"/>
    </location>
</feature>
<keyword evidence="2 4" id="KW-0694">RNA-binding</keyword>
<feature type="region of interest" description="Disordered" evidence="6">
    <location>
        <begin position="276"/>
        <end position="520"/>
    </location>
</feature>
<evidence type="ECO:0000256" key="2">
    <source>
        <dbReference type="ARBA" id="ARBA00022884"/>
    </source>
</evidence>
<dbReference type="GeneID" id="110192912"/>
<dbReference type="Pfam" id="PF00076">
    <property type="entry name" value="RRM_1"/>
    <property type="match status" value="1"/>
</dbReference>
<reference evidence="9" key="1">
    <citation type="submission" date="2025-08" db="UniProtKB">
        <authorList>
            <consortium name="RefSeq"/>
        </authorList>
    </citation>
    <scope>IDENTIFICATION</scope>
    <source>
        <tissue evidence="9">Spleen</tissue>
    </source>
</reference>
<dbReference type="CTD" id="55035"/>
<dbReference type="InterPro" id="IPR012677">
    <property type="entry name" value="Nucleotide-bd_a/b_plait_sf"/>
</dbReference>
<feature type="compositionally biased region" description="Polar residues" evidence="6">
    <location>
        <begin position="1"/>
        <end position="15"/>
    </location>
</feature>
<dbReference type="AlphaFoldDB" id="A0A6P5IDD7"/>
<evidence type="ECO:0000313" key="8">
    <source>
        <dbReference type="Proteomes" id="UP000515140"/>
    </source>
</evidence>
<sequence>MGRQRSPGTLDTGTGVSLAGERENSQPRNHVTGSRRHAGRKPGSRQARAGKATMAASLGERRLFVGGLGPSVTQDDVCAQLGRFGDVSSVELVSRVNELGSPEKTFAYVNIRLSEGALKACLAALDKSTWKGSALRVQLAKESFLHRLAQERLQAKAEQEQQRPDGTTAAAGTKGGLELCMKAVPGTEVPGRKDWVVSKFGRVLPILHLRSRNRRKILKYDPSKYCHNLKKFEQDVTDAVSISDLTWKLEGGDDVMSKKRQGQFPAFRSCPAKRVKVGGTHCSPSKTVGRPEPTSPAPPNTAPQMDVQKADSRPADLPTSGFSKRKNSHKLEAGFLQTSKSPIVRGKNSVSDDGTDSEEELKAVIAEEKKSQSTAFPETNSTEKDSFEVVGIDFKPKPARSGLRQKSPQAPGTGSAIHLAEDDQEYDLGDTGEIIAGGRNGDQSKDKQTVSSKNKSKQKEDFLKNRANCPFSHHATEMSKRKNLTGNEGGSINCTKRVSKKLSSVSPESEHGESEEDLDYESMMSNCCRLDLTLADLEKLANEDAKSRGGNARCAEQALPKRQDVGSGQKTKKAPKKGARCINPSDILASLLEGEEKVSDQNPPKNNMLKSKFQAFRGVGALYRGEKPKKPCKNSGIATQVKEQNSLRQETSLGSSAGEQAFDLITCSSDEMSPPQDGKEADGAKSLPCCPGKLPRRQPASGDQRGAVHSPSSRSECENASVSSPSSSGAKKPLSLHAEPCRTDLGSDDGLGTPEMGDPEWERSGFITVGPSTGLEPRHELAVLETDSQKPLKLSVGRDGVPSRVRGKDPEGSRARETECPPSYVSPAGAISPPQNCQDNQKRLAALEERRREWELQKRLVHSALSSLDGPPASKPTHILFSSSSEDETEEDSDRRPLPGSGGRRDLASKTSGKLFESSEDEEQETDDEARFQIKPHFEGRAGKKLMSLQSHFGTDDRFRMDARFLESESEEEEEEIKKAETAEKEELIAEKKKNMEVIKNILHVSHQALKLSKEETAAKQFRNIVRYDPTRLDHAAFERKVDPEEKESKAKRRKKREEAEKLPEVSRDLYHSIAADLKERFRATEPAPGAGAAGPWNETPEETEMATATAPGAPDPPGGLGEFTFSFFGPDVGEVKQDPYRTEARLPGHMAWQQDPRFQDSSSEEDEEEPKPVVGSQEVARPEEAQPLEKPARRFFFFSENDERLRVGPGSFWQASGSQCSSEDWESRTVTLLQDCRKKHKAARRKAKP</sequence>
<feature type="compositionally biased region" description="Basic and acidic residues" evidence="6">
    <location>
        <begin position="1134"/>
        <end position="1147"/>
    </location>
</feature>
<dbReference type="FunCoup" id="A0A6P5IDD7">
    <property type="interactions" value="2772"/>
</dbReference>
<name>A0A6P5IDD7_PHACI</name>
<organism evidence="8 9">
    <name type="scientific">Phascolarctos cinereus</name>
    <name type="common">Koala</name>
    <dbReference type="NCBI Taxonomy" id="38626"/>
    <lineage>
        <taxon>Eukaryota</taxon>
        <taxon>Metazoa</taxon>
        <taxon>Chordata</taxon>
        <taxon>Craniata</taxon>
        <taxon>Vertebrata</taxon>
        <taxon>Euteleostomi</taxon>
        <taxon>Mammalia</taxon>
        <taxon>Metatheria</taxon>
        <taxon>Diprotodontia</taxon>
        <taxon>Phascolarctidae</taxon>
        <taxon>Phascolarctos</taxon>
    </lineage>
</organism>
<gene>
    <name evidence="9" type="primary">NOL8</name>
</gene>
<feature type="compositionally biased region" description="Low complexity" evidence="6">
    <location>
        <begin position="1087"/>
        <end position="1096"/>
    </location>
</feature>
<feature type="compositionally biased region" description="Polar residues" evidence="6">
    <location>
        <begin position="484"/>
        <end position="507"/>
    </location>
</feature>
<feature type="region of interest" description="Disordered" evidence="6">
    <location>
        <begin position="1081"/>
        <end position="1193"/>
    </location>
</feature>
<feature type="compositionally biased region" description="Basic and acidic residues" evidence="6">
    <location>
        <begin position="776"/>
        <end position="790"/>
    </location>
</feature>
<feature type="region of interest" description="Disordered" evidence="6">
    <location>
        <begin position="1035"/>
        <end position="1069"/>
    </location>
</feature>
<dbReference type="Proteomes" id="UP000515140">
    <property type="component" value="Unplaced"/>
</dbReference>
<feature type="compositionally biased region" description="Basic and acidic residues" evidence="6">
    <location>
        <begin position="360"/>
        <end position="371"/>
    </location>
</feature>
<dbReference type="CDD" id="cd12226">
    <property type="entry name" value="RRM_NOL8"/>
    <property type="match status" value="1"/>
</dbReference>
<dbReference type="GO" id="GO:0005730">
    <property type="term" value="C:nucleolus"/>
    <property type="evidence" value="ECO:0007669"/>
    <property type="project" value="UniProtKB-SubCell"/>
</dbReference>
<feature type="domain" description="RRM" evidence="7">
    <location>
        <begin position="61"/>
        <end position="142"/>
    </location>
</feature>
<feature type="compositionally biased region" description="Basic and acidic residues" evidence="6">
    <location>
        <begin position="806"/>
        <end position="819"/>
    </location>
</feature>
<dbReference type="InterPro" id="IPR000504">
    <property type="entry name" value="RRM_dom"/>
</dbReference>
<dbReference type="RefSeq" id="XP_020820015.1">
    <property type="nucleotide sequence ID" value="XM_020964356.1"/>
</dbReference>
<dbReference type="InterPro" id="IPR035979">
    <property type="entry name" value="RBD_domain_sf"/>
</dbReference>
<dbReference type="KEGG" id="pcw:110192912"/>
<feature type="region of interest" description="Disordered" evidence="6">
    <location>
        <begin position="1"/>
        <end position="52"/>
    </location>
</feature>
<feature type="region of interest" description="Disordered" evidence="6">
    <location>
        <begin position="863"/>
        <end position="946"/>
    </location>
</feature>
<comment type="subcellular location">
    <subcellularLocation>
        <location evidence="1">Nucleus</location>
        <location evidence="1">Nucleolus</location>
    </subcellularLocation>
</comment>
<feature type="compositionally biased region" description="Polar residues" evidence="6">
    <location>
        <begin position="636"/>
        <end position="658"/>
    </location>
</feature>
<keyword evidence="3" id="KW-0539">Nucleus</keyword>
<keyword evidence="5" id="KW-0175">Coiled coil</keyword>
<evidence type="ECO:0000256" key="6">
    <source>
        <dbReference type="SAM" id="MobiDB-lite"/>
    </source>
</evidence>
<evidence type="ECO:0000313" key="9">
    <source>
        <dbReference type="RefSeq" id="XP_020820015.1"/>
    </source>
</evidence>
<feature type="region of interest" description="Disordered" evidence="6">
    <location>
        <begin position="544"/>
        <end position="580"/>
    </location>
</feature>
<feature type="compositionally biased region" description="Low complexity" evidence="6">
    <location>
        <begin position="720"/>
        <end position="736"/>
    </location>
</feature>
<dbReference type="GO" id="GO:1902570">
    <property type="term" value="P:protein localization to nucleolus"/>
    <property type="evidence" value="ECO:0007669"/>
    <property type="project" value="TreeGrafter"/>
</dbReference>
<feature type="compositionally biased region" description="Basic residues" evidence="6">
    <location>
        <begin position="33"/>
        <end position="43"/>
    </location>
</feature>
<dbReference type="PROSITE" id="PS50102">
    <property type="entry name" value="RRM"/>
    <property type="match status" value="1"/>
</dbReference>
<dbReference type="InterPro" id="IPR034138">
    <property type="entry name" value="NOP8_RRM"/>
</dbReference>
<dbReference type="GO" id="GO:0003723">
    <property type="term" value="F:RNA binding"/>
    <property type="evidence" value="ECO:0007669"/>
    <property type="project" value="UniProtKB-UniRule"/>
</dbReference>
<feature type="compositionally biased region" description="Acidic residues" evidence="6">
    <location>
        <begin position="918"/>
        <end position="928"/>
    </location>
</feature>
<dbReference type="SUPFAM" id="SSF54928">
    <property type="entry name" value="RNA-binding domain, RBD"/>
    <property type="match status" value="1"/>
</dbReference>
<dbReference type="PANTHER" id="PTHR48029:SF1">
    <property type="entry name" value="NUCLEOLAR PROTEIN 8"/>
    <property type="match status" value="1"/>
</dbReference>
<evidence type="ECO:0000259" key="7">
    <source>
        <dbReference type="PROSITE" id="PS50102"/>
    </source>
</evidence>
<feature type="compositionally biased region" description="Basic and acidic residues" evidence="6">
    <location>
        <begin position="1057"/>
        <end position="1069"/>
    </location>
</feature>